<organism evidence="2 3">
    <name type="scientific">Natronomonas pharaonis (strain ATCC 35678 / DSM 2160 / CIP 103997 / JCM 8858 / NBRC 14720 / NCIMB 2260 / Gabara)</name>
    <name type="common">Halobacterium pharaonis</name>
    <dbReference type="NCBI Taxonomy" id="348780"/>
    <lineage>
        <taxon>Archaea</taxon>
        <taxon>Methanobacteriati</taxon>
        <taxon>Methanobacteriota</taxon>
        <taxon>Stenosarchaea group</taxon>
        <taxon>Halobacteria</taxon>
        <taxon>Halobacteriales</taxon>
        <taxon>Natronomonadaceae</taxon>
        <taxon>Natronomonas</taxon>
    </lineage>
</organism>
<dbReference type="InterPro" id="IPR036873">
    <property type="entry name" value="Rhodanese-like_dom_sf"/>
</dbReference>
<dbReference type="PROSITE" id="PS50206">
    <property type="entry name" value="RHODANESE_3"/>
    <property type="match status" value="1"/>
</dbReference>
<dbReference type="Pfam" id="PF00581">
    <property type="entry name" value="Rhodanese"/>
    <property type="match status" value="1"/>
</dbReference>
<evidence type="ECO:0000313" key="2">
    <source>
        <dbReference type="EMBL" id="CAI48291.1"/>
    </source>
</evidence>
<keyword evidence="3" id="KW-1185">Reference proteome</keyword>
<dbReference type="HOGENOM" id="CLU_089574_13_3_2"/>
<dbReference type="eggNOG" id="arCOG02021">
    <property type="taxonomic scope" value="Archaea"/>
</dbReference>
<dbReference type="CDD" id="cd00158">
    <property type="entry name" value="RHOD"/>
    <property type="match status" value="1"/>
</dbReference>
<dbReference type="EMBL" id="CR936257">
    <property type="protein sequence ID" value="CAI48291.1"/>
    <property type="molecule type" value="Genomic_DNA"/>
</dbReference>
<dbReference type="STRING" id="348780.NP_0400A"/>
<dbReference type="OrthoDB" id="3168at2157"/>
<dbReference type="SUPFAM" id="SSF52821">
    <property type="entry name" value="Rhodanese/Cell cycle control phosphatase"/>
    <property type="match status" value="1"/>
</dbReference>
<dbReference type="EnsemblBacteria" id="CAI48291">
    <property type="protein sequence ID" value="CAI48291"/>
    <property type="gene ID" value="NP_0400A"/>
</dbReference>
<dbReference type="PANTHER" id="PTHR43031">
    <property type="entry name" value="FAD-DEPENDENT OXIDOREDUCTASE"/>
    <property type="match status" value="1"/>
</dbReference>
<dbReference type="Proteomes" id="UP000002698">
    <property type="component" value="Chromosome"/>
</dbReference>
<dbReference type="AlphaFoldDB" id="A0A1U7ETQ5"/>
<evidence type="ECO:0000259" key="1">
    <source>
        <dbReference type="PROSITE" id="PS50206"/>
    </source>
</evidence>
<accession>A0A1U7ETQ5</accession>
<dbReference type="SMART" id="SM00450">
    <property type="entry name" value="RHOD"/>
    <property type="match status" value="1"/>
</dbReference>
<feature type="domain" description="Rhodanese" evidence="1">
    <location>
        <begin position="15"/>
        <end position="110"/>
    </location>
</feature>
<dbReference type="PANTHER" id="PTHR43031:SF1">
    <property type="entry name" value="PYRIDINE NUCLEOTIDE-DISULPHIDE OXIDOREDUCTASE"/>
    <property type="match status" value="1"/>
</dbReference>
<dbReference type="InterPro" id="IPR001763">
    <property type="entry name" value="Rhodanese-like_dom"/>
</dbReference>
<gene>
    <name evidence="2" type="ordered locus">NP_0400A</name>
</gene>
<name>A0A1U7ETQ5_NATPD</name>
<reference evidence="2 3" key="1">
    <citation type="journal article" date="2005" name="Genome Res.">
        <title>Living with two extremes: conclusions from the genome sequence of Natronomonas pharaonis.</title>
        <authorList>
            <person name="Falb M."/>
            <person name="Pfeiffer F."/>
            <person name="Palm P."/>
            <person name="Rodewald K."/>
            <person name="Hickmann V."/>
            <person name="Tittor J."/>
            <person name="Oesterhelt D."/>
        </authorList>
    </citation>
    <scope>NUCLEOTIDE SEQUENCE [LARGE SCALE GENOMIC DNA]</scope>
    <source>
        <strain evidence="3">ATCC 35678 / DSM 2160 / CIP 103997 / JCM 8858 / NBRC 14720 / NCIMB 2260 / Gabara</strain>
    </source>
</reference>
<dbReference type="Gene3D" id="3.40.250.10">
    <property type="entry name" value="Rhodanese-like domain"/>
    <property type="match status" value="1"/>
</dbReference>
<sequence>MDAIRPPELQRRLESSDPPVILDIRPREAYQQSAIEGSHNVPVYDDLRSGNEGSLRDRLDEVPDGEVVVVCKQGIVAKRATELLRDAGREAETLAGGMGGWRGYRNGTFGYKLRSLLWRLR</sequence>
<dbReference type="RefSeq" id="WP_011321929.1">
    <property type="nucleotide sequence ID" value="NC_007426.1"/>
</dbReference>
<protein>
    <submittedName>
        <fullName evidence="2">Rhodanese domain protein</fullName>
    </submittedName>
</protein>
<dbReference type="KEGG" id="nph:NP_0400A"/>
<evidence type="ECO:0000313" key="3">
    <source>
        <dbReference type="Proteomes" id="UP000002698"/>
    </source>
</evidence>
<dbReference type="GeneID" id="3700843"/>
<proteinExistence type="predicted"/>
<dbReference type="InterPro" id="IPR050229">
    <property type="entry name" value="GlpE_sulfurtransferase"/>
</dbReference>